<dbReference type="SUPFAM" id="SSF50952">
    <property type="entry name" value="Soluble quinoprotein glucose dehydrogenase"/>
    <property type="match status" value="1"/>
</dbReference>
<gene>
    <name evidence="2" type="ORF">GF068_21720</name>
</gene>
<keyword evidence="3" id="KW-1185">Reference proteome</keyword>
<dbReference type="PANTHER" id="PTHR19328">
    <property type="entry name" value="HEDGEHOG-INTERACTING PROTEIN"/>
    <property type="match status" value="1"/>
</dbReference>
<evidence type="ECO:0000313" key="3">
    <source>
        <dbReference type="Proteomes" id="UP000440224"/>
    </source>
</evidence>
<sequence length="363" mass="38763">MPKLKLTELATDLQRPTYVTGAPGDTDRLFLIEKPGRIRLLNGGNLAPEPFLDISAIVESQANERGLLGLAFHPNYAQNGRFFVYYTQKASPSGAIAVAEYARVNADTADQASGKVILTIPHPGYSNHNGGMLAFGPDGLLYVGTGDGGGGGDPDENGQDTSSKLGKILRIDVDTYPTPPPGNLQNGDADIWNWGLRNPWRFSFDRCTGDLYIADVGQNVLEEINVEPPGEGLKNYGWNTMEGSACYDPANNCDMTGLTLPVAEYSHDGGNCSVTGGYVYRGSKIPGLVGTYLYADYCSKRFYTLAWSKGSVIAEGEITADLESTALSGGITSFGEDTAGELYVIVDNSQGGAPGKLYRIDAE</sequence>
<organism evidence="2 3">
    <name type="scientific">Polyangium spumosum</name>
    <dbReference type="NCBI Taxonomy" id="889282"/>
    <lineage>
        <taxon>Bacteria</taxon>
        <taxon>Pseudomonadati</taxon>
        <taxon>Myxococcota</taxon>
        <taxon>Polyangia</taxon>
        <taxon>Polyangiales</taxon>
        <taxon>Polyangiaceae</taxon>
        <taxon>Polyangium</taxon>
    </lineage>
</organism>
<dbReference type="EMBL" id="WJIE01000006">
    <property type="protein sequence ID" value="MRG94519.1"/>
    <property type="molecule type" value="Genomic_DNA"/>
</dbReference>
<protein>
    <recommendedName>
        <fullName evidence="1">Glucose/Sorbosone dehydrogenase domain-containing protein</fullName>
    </recommendedName>
</protein>
<evidence type="ECO:0000313" key="2">
    <source>
        <dbReference type="EMBL" id="MRG94519.1"/>
    </source>
</evidence>
<comment type="caution">
    <text evidence="2">The sequence shown here is derived from an EMBL/GenBank/DDBJ whole genome shotgun (WGS) entry which is preliminary data.</text>
</comment>
<dbReference type="OrthoDB" id="9770043at2"/>
<feature type="domain" description="Glucose/Sorbosone dehydrogenase" evidence="1">
    <location>
        <begin position="25"/>
        <end position="351"/>
    </location>
</feature>
<dbReference type="Pfam" id="PF07995">
    <property type="entry name" value="GSDH"/>
    <property type="match status" value="1"/>
</dbReference>
<name>A0A6N7PRG4_9BACT</name>
<reference evidence="2 3" key="1">
    <citation type="submission" date="2019-10" db="EMBL/GenBank/DDBJ databases">
        <title>A soil myxobacterium in the family Polyangiaceae.</title>
        <authorList>
            <person name="Li Y."/>
            <person name="Wang J."/>
        </authorList>
    </citation>
    <scope>NUCLEOTIDE SEQUENCE [LARGE SCALE GENOMIC DNA]</scope>
    <source>
        <strain evidence="2 3">DSM 14734</strain>
    </source>
</reference>
<proteinExistence type="predicted"/>
<dbReference type="Proteomes" id="UP000440224">
    <property type="component" value="Unassembled WGS sequence"/>
</dbReference>
<accession>A0A6N7PRG4</accession>
<dbReference type="InterPro" id="IPR011042">
    <property type="entry name" value="6-blade_b-propeller_TolB-like"/>
</dbReference>
<dbReference type="InterPro" id="IPR012938">
    <property type="entry name" value="Glc/Sorbosone_DH"/>
</dbReference>
<evidence type="ECO:0000259" key="1">
    <source>
        <dbReference type="Pfam" id="PF07995"/>
    </source>
</evidence>
<dbReference type="Gene3D" id="2.120.10.30">
    <property type="entry name" value="TolB, C-terminal domain"/>
    <property type="match status" value="1"/>
</dbReference>
<dbReference type="AlphaFoldDB" id="A0A6N7PRG4"/>
<dbReference type="PANTHER" id="PTHR19328:SF75">
    <property type="entry name" value="ALDOSE SUGAR DEHYDROGENASE YLII"/>
    <property type="match status" value="1"/>
</dbReference>
<dbReference type="InterPro" id="IPR011041">
    <property type="entry name" value="Quinoprot_gluc/sorb_DH_b-prop"/>
</dbReference>